<dbReference type="AlphaFoldDB" id="A0AAJ1AHY5"/>
<keyword evidence="1" id="KW-0645">Protease</keyword>
<evidence type="ECO:0000313" key="2">
    <source>
        <dbReference type="Proteomes" id="UP001197609"/>
    </source>
</evidence>
<dbReference type="Pfam" id="PF13365">
    <property type="entry name" value="Trypsin_2"/>
    <property type="match status" value="1"/>
</dbReference>
<accession>A0AAJ1AHY5</accession>
<keyword evidence="1" id="KW-0378">Hydrolase</keyword>
<protein>
    <submittedName>
        <fullName evidence="1">Serine protease</fullName>
    </submittedName>
</protein>
<proteinExistence type="predicted"/>
<dbReference type="SUPFAM" id="SSF50494">
    <property type="entry name" value="Trypsin-like serine proteases"/>
    <property type="match status" value="1"/>
</dbReference>
<dbReference type="InterPro" id="IPR009003">
    <property type="entry name" value="Peptidase_S1_PA"/>
</dbReference>
<reference evidence="1 2" key="1">
    <citation type="journal article" date="2021" name="bioRxiv">
        <title>Unraveling nitrogen, sulfur and carbon metabolic pathways and microbial community transcriptional responses to substrate deprivation and toxicity stresses in a bioreactor mimicking anoxic brackish coastal sediment conditions.</title>
        <authorList>
            <person name="Martins P.D."/>
            <person name="Echeveste M.J."/>
            <person name="Arshad A."/>
            <person name="Kurth J."/>
            <person name="Ouboter H."/>
            <person name="Jetten M.S.M."/>
            <person name="Welte C.U."/>
        </authorList>
    </citation>
    <scope>NUCLEOTIDE SEQUENCE [LARGE SCALE GENOMIC DNA]</scope>
    <source>
        <strain evidence="1">MAG_38</strain>
    </source>
</reference>
<organism evidence="1 2">
    <name type="scientific">Candidatus Methylomirabilis tolerans</name>
    <dbReference type="NCBI Taxonomy" id="3123416"/>
    <lineage>
        <taxon>Bacteria</taxon>
        <taxon>Candidatus Methylomirabilota</taxon>
        <taxon>Candidatus Methylomirabilia</taxon>
        <taxon>Candidatus Methylomirabilales</taxon>
        <taxon>Candidatus Methylomirabilaceae</taxon>
        <taxon>Candidatus Methylomirabilis</taxon>
    </lineage>
</organism>
<dbReference type="GO" id="GO:0006508">
    <property type="term" value="P:proteolysis"/>
    <property type="evidence" value="ECO:0007669"/>
    <property type="project" value="UniProtKB-KW"/>
</dbReference>
<dbReference type="Proteomes" id="UP001197609">
    <property type="component" value="Unassembled WGS sequence"/>
</dbReference>
<dbReference type="EMBL" id="JAIOIU010000029">
    <property type="protein sequence ID" value="MBZ0159010.1"/>
    <property type="molecule type" value="Genomic_DNA"/>
</dbReference>
<name>A0AAJ1AHY5_9BACT</name>
<dbReference type="GO" id="GO:0008233">
    <property type="term" value="F:peptidase activity"/>
    <property type="evidence" value="ECO:0007669"/>
    <property type="project" value="UniProtKB-KW"/>
</dbReference>
<dbReference type="Gene3D" id="2.40.10.10">
    <property type="entry name" value="Trypsin-like serine proteases"/>
    <property type="match status" value="1"/>
</dbReference>
<evidence type="ECO:0000313" key="1">
    <source>
        <dbReference type="EMBL" id="MBZ0159010.1"/>
    </source>
</evidence>
<sequence length="272" mass="29691">MKEAANQQMLGTASPPEICAVIRTMGAWSVEEGVAPYNDILPIVVLDEARQRPTAVCGTGFLVGDGILVTAWHCVRGALPAGQRYIVCRKRAPDLYDPFPILDIAQHPAGRDLALCHVPLKVREHFKIFTDPVKPGMHVWTFGYPATHVSQDAHGELVFHLGPRYLEGYITRGFVFPEAMGGPSGVWELDMQVPGGLSGAPLFFQGTDAALGVVFHAHEVETVETFRSIDPVTGKREPEVVRVIQFGLAHPIELVLELQGQASGGRVLRELM</sequence>
<comment type="caution">
    <text evidence="1">The sequence shown here is derived from an EMBL/GenBank/DDBJ whole genome shotgun (WGS) entry which is preliminary data.</text>
</comment>
<dbReference type="InterPro" id="IPR043504">
    <property type="entry name" value="Peptidase_S1_PA_chymotrypsin"/>
</dbReference>
<gene>
    <name evidence="1" type="ORF">K8G79_02510</name>
</gene>